<dbReference type="RefSeq" id="XP_001434560.1">
    <property type="nucleotide sequence ID" value="XM_001434523.2"/>
</dbReference>
<sequence>MKNAYNPIQPRKNLQNSNLKERELFEKFKNDKTIPTKIHYQGIPTFSAFKTRQKIETKNQYVNESQKRRIKSEQFSILKSIQETLNGGTKSFHRVITYEDGYSYQGEYRESKDDIILEGYGVLKYQNDIIYSGFFRDNQFHGDGICKQDNKLYNLLDWRKTDQEEIRGIFENGILIGEQPGFY</sequence>
<dbReference type="SUPFAM" id="SSF82185">
    <property type="entry name" value="Histone H3 K4-specific methyltransferase SET7/9 N-terminal domain"/>
    <property type="match status" value="1"/>
</dbReference>
<reference evidence="1 2" key="1">
    <citation type="journal article" date="2006" name="Nature">
        <title>Global trends of whole-genome duplications revealed by the ciliate Paramecium tetraurelia.</title>
        <authorList>
            <consortium name="Genoscope"/>
            <person name="Aury J.-M."/>
            <person name="Jaillon O."/>
            <person name="Duret L."/>
            <person name="Noel B."/>
            <person name="Jubin C."/>
            <person name="Porcel B.M."/>
            <person name="Segurens B."/>
            <person name="Daubin V."/>
            <person name="Anthouard V."/>
            <person name="Aiach N."/>
            <person name="Arnaiz O."/>
            <person name="Billaut A."/>
            <person name="Beisson J."/>
            <person name="Blanc I."/>
            <person name="Bouhouche K."/>
            <person name="Camara F."/>
            <person name="Duharcourt S."/>
            <person name="Guigo R."/>
            <person name="Gogendeau D."/>
            <person name="Katinka M."/>
            <person name="Keller A.-M."/>
            <person name="Kissmehl R."/>
            <person name="Klotz C."/>
            <person name="Koll F."/>
            <person name="Le Moue A."/>
            <person name="Lepere C."/>
            <person name="Malinsky S."/>
            <person name="Nowacki M."/>
            <person name="Nowak J.K."/>
            <person name="Plattner H."/>
            <person name="Poulain J."/>
            <person name="Ruiz F."/>
            <person name="Serrano V."/>
            <person name="Zagulski M."/>
            <person name="Dessen P."/>
            <person name="Betermier M."/>
            <person name="Weissenbach J."/>
            <person name="Scarpelli C."/>
            <person name="Schachter V."/>
            <person name="Sperling L."/>
            <person name="Meyer E."/>
            <person name="Cohen J."/>
            <person name="Wincker P."/>
        </authorList>
    </citation>
    <scope>NUCLEOTIDE SEQUENCE [LARGE SCALE GENOMIC DNA]</scope>
    <source>
        <strain evidence="1 2">Stock d4-2</strain>
    </source>
</reference>
<dbReference type="Proteomes" id="UP000000600">
    <property type="component" value="Unassembled WGS sequence"/>
</dbReference>
<dbReference type="EMBL" id="CT868051">
    <property type="protein sequence ID" value="CAK67163.1"/>
    <property type="molecule type" value="Genomic_DNA"/>
</dbReference>
<keyword evidence="2" id="KW-1185">Reference proteome</keyword>
<evidence type="ECO:0000313" key="1">
    <source>
        <dbReference type="EMBL" id="CAK67163.1"/>
    </source>
</evidence>
<dbReference type="InParanoid" id="A0C8P6"/>
<dbReference type="GeneID" id="5020345"/>
<evidence type="ECO:0008006" key="3">
    <source>
        <dbReference type="Google" id="ProtNLM"/>
    </source>
</evidence>
<dbReference type="OMA" id="HRVITYE"/>
<gene>
    <name evidence="1" type="ORF">GSPATT00036298001</name>
</gene>
<protein>
    <recommendedName>
        <fullName evidence="3">MORN repeat protein</fullName>
    </recommendedName>
</protein>
<name>A0C8P6_PARTE</name>
<dbReference type="KEGG" id="ptm:GSPATT00036298001"/>
<evidence type="ECO:0000313" key="2">
    <source>
        <dbReference type="Proteomes" id="UP000000600"/>
    </source>
</evidence>
<accession>A0C8P6</accession>
<organism evidence="1 2">
    <name type="scientific">Paramecium tetraurelia</name>
    <dbReference type="NCBI Taxonomy" id="5888"/>
    <lineage>
        <taxon>Eukaryota</taxon>
        <taxon>Sar</taxon>
        <taxon>Alveolata</taxon>
        <taxon>Ciliophora</taxon>
        <taxon>Intramacronucleata</taxon>
        <taxon>Oligohymenophorea</taxon>
        <taxon>Peniculida</taxon>
        <taxon>Parameciidae</taxon>
        <taxon>Paramecium</taxon>
    </lineage>
</organism>
<dbReference type="AlphaFoldDB" id="A0C8P6"/>
<dbReference type="OrthoDB" id="300500at2759"/>
<proteinExistence type="predicted"/>
<dbReference type="HOGENOM" id="CLU_1477813_0_0_1"/>